<evidence type="ECO:0000313" key="7">
    <source>
        <dbReference type="Proteomes" id="UP000184221"/>
    </source>
</evidence>
<evidence type="ECO:0000256" key="4">
    <source>
        <dbReference type="SAM" id="MobiDB-lite"/>
    </source>
</evidence>
<keyword evidence="5" id="KW-0472">Membrane</keyword>
<name>A0A1M5W9R2_9RHOB</name>
<gene>
    <name evidence="6" type="ORF">SAMN05443551_3322</name>
</gene>
<dbReference type="SUPFAM" id="SSF53448">
    <property type="entry name" value="Nucleotide-diphospho-sugar transferases"/>
    <property type="match status" value="1"/>
</dbReference>
<proteinExistence type="inferred from homology"/>
<dbReference type="OrthoDB" id="7431422at2"/>
<keyword evidence="5" id="KW-0812">Transmembrane</keyword>
<feature type="transmembrane region" description="Helical" evidence="5">
    <location>
        <begin position="155"/>
        <end position="172"/>
    </location>
</feature>
<dbReference type="AlphaFoldDB" id="A0A1M5W9R2"/>
<feature type="transmembrane region" description="Helical" evidence="5">
    <location>
        <begin position="178"/>
        <end position="201"/>
    </location>
</feature>
<keyword evidence="2" id="KW-0328">Glycosyltransferase</keyword>
<evidence type="ECO:0000256" key="3">
    <source>
        <dbReference type="ARBA" id="ARBA00022679"/>
    </source>
</evidence>
<evidence type="ECO:0000256" key="2">
    <source>
        <dbReference type="ARBA" id="ARBA00022676"/>
    </source>
</evidence>
<sequence>MVLSAPEKSASPFVMKPSDRFATEPRETVSREDRVIDRATALASARRQLDPVDHPPTRDLDHALSPEFCLENLVLPWDKVGSATLVATAHRDFPGQLRHVVEDAIGPIVFAYLPEAELQNAISDVFGEDLVEHAESRVDKDLSCRDINKMTLRRAIAASLFFGVSLALIFLFPRAFFIGITTVAITNVVACSLFKVVMLFVGYRKPIKNPQAIPLDEHPVVSIMVPMYREERIANELIARLNRLTYPKALMDVVLIVEKFDKHTKRMIEDQSLPSWMRMIEVPDGRIRTKPRALNYAFKFTRGDIVGILDAEDAPATDQIERVVEAFHAAPKEVACVQGILDFYNTRSNWIARCFTIEYATWFRVILAGAARIGLQIPLGGTTVYLRRHALQEVGAWDAHNVTEDADLGVRLARFGYQTILLPTVTREEANNRMIPWIKQRSRWLKGYMITYIVHMRRPFRHWREVGTKKFVGFQLFFLTSILQFTLAPALWSFWLVFFGLSTPFMDVFPSDWMKGLLALFLMTELISLMIGFAAVARTQHEKLMQWVPMMMFYHPMGVFAAYKALAELVMNPFYWDKTKHGMSSPDTPGGDIHSSVN</sequence>
<reference evidence="6 7" key="1">
    <citation type="submission" date="2016-11" db="EMBL/GenBank/DDBJ databases">
        <authorList>
            <person name="Jaros S."/>
            <person name="Januszkiewicz K."/>
            <person name="Wedrychowicz H."/>
        </authorList>
    </citation>
    <scope>NUCLEOTIDE SEQUENCE [LARGE SCALE GENOMIC DNA]</scope>
    <source>
        <strain evidence="6 7">DSM 29431</strain>
    </source>
</reference>
<keyword evidence="7" id="KW-1185">Reference proteome</keyword>
<dbReference type="PANTHER" id="PTHR43630:SF1">
    <property type="entry name" value="POLY-BETA-1,6-N-ACETYL-D-GLUCOSAMINE SYNTHASE"/>
    <property type="match status" value="1"/>
</dbReference>
<dbReference type="Gene3D" id="3.90.550.10">
    <property type="entry name" value="Spore Coat Polysaccharide Biosynthesis Protein SpsA, Chain A"/>
    <property type="match status" value="1"/>
</dbReference>
<dbReference type="InterPro" id="IPR029044">
    <property type="entry name" value="Nucleotide-diphossugar_trans"/>
</dbReference>
<accession>A0A1M5W9R2</accession>
<dbReference type="RefSeq" id="WP_072779159.1">
    <property type="nucleotide sequence ID" value="NZ_FQXC01000004.1"/>
</dbReference>
<feature type="region of interest" description="Disordered" evidence="4">
    <location>
        <begin position="1"/>
        <end position="30"/>
    </location>
</feature>
<evidence type="ECO:0000256" key="1">
    <source>
        <dbReference type="ARBA" id="ARBA00006739"/>
    </source>
</evidence>
<protein>
    <submittedName>
        <fullName evidence="6">Glycosyltransferase, catalytic subunit of cellulose synthase and poly-beta-1,6-N-acetylglucosamine synthase</fullName>
    </submittedName>
</protein>
<feature type="transmembrane region" description="Helical" evidence="5">
    <location>
        <begin position="517"/>
        <end position="537"/>
    </location>
</feature>
<dbReference type="Pfam" id="PF13641">
    <property type="entry name" value="Glyco_tranf_2_3"/>
    <property type="match status" value="1"/>
</dbReference>
<keyword evidence="3 6" id="KW-0808">Transferase</keyword>
<dbReference type="PANTHER" id="PTHR43630">
    <property type="entry name" value="POLY-BETA-1,6-N-ACETYL-D-GLUCOSAMINE SYNTHASE"/>
    <property type="match status" value="1"/>
</dbReference>
<dbReference type="GO" id="GO:0016757">
    <property type="term" value="F:glycosyltransferase activity"/>
    <property type="evidence" value="ECO:0007669"/>
    <property type="project" value="UniProtKB-KW"/>
</dbReference>
<comment type="similarity">
    <text evidence="1">Belongs to the glycosyltransferase 2 family.</text>
</comment>
<organism evidence="6 7">
    <name type="scientific">Marivita hallyeonensis</name>
    <dbReference type="NCBI Taxonomy" id="996342"/>
    <lineage>
        <taxon>Bacteria</taxon>
        <taxon>Pseudomonadati</taxon>
        <taxon>Pseudomonadota</taxon>
        <taxon>Alphaproteobacteria</taxon>
        <taxon>Rhodobacterales</taxon>
        <taxon>Roseobacteraceae</taxon>
        <taxon>Marivita</taxon>
    </lineage>
</organism>
<feature type="compositionally biased region" description="Basic and acidic residues" evidence="4">
    <location>
        <begin position="17"/>
        <end position="30"/>
    </location>
</feature>
<dbReference type="EMBL" id="FQXC01000004">
    <property type="protein sequence ID" value="SHH83924.1"/>
    <property type="molecule type" value="Genomic_DNA"/>
</dbReference>
<dbReference type="Proteomes" id="UP000184221">
    <property type="component" value="Unassembled WGS sequence"/>
</dbReference>
<evidence type="ECO:0000256" key="5">
    <source>
        <dbReference type="SAM" id="Phobius"/>
    </source>
</evidence>
<evidence type="ECO:0000313" key="6">
    <source>
        <dbReference type="EMBL" id="SHH83924.1"/>
    </source>
</evidence>
<keyword evidence="5" id="KW-1133">Transmembrane helix</keyword>
<feature type="transmembrane region" description="Helical" evidence="5">
    <location>
        <begin position="471"/>
        <end position="497"/>
    </location>
</feature>
<dbReference type="STRING" id="996342.SAMN05443551_3322"/>